<evidence type="ECO:0008006" key="3">
    <source>
        <dbReference type="Google" id="ProtNLM"/>
    </source>
</evidence>
<dbReference type="Proteomes" id="UP000271137">
    <property type="component" value="Unassembled WGS sequence"/>
</dbReference>
<organism evidence="1 2">
    <name type="scientific">Variovorax beijingensis</name>
    <dbReference type="NCBI Taxonomy" id="2496117"/>
    <lineage>
        <taxon>Bacteria</taxon>
        <taxon>Pseudomonadati</taxon>
        <taxon>Pseudomonadota</taxon>
        <taxon>Betaproteobacteria</taxon>
        <taxon>Burkholderiales</taxon>
        <taxon>Comamonadaceae</taxon>
        <taxon>Variovorax</taxon>
    </lineage>
</organism>
<comment type="caution">
    <text evidence="1">The sequence shown here is derived from an EMBL/GenBank/DDBJ whole genome shotgun (WGS) entry which is preliminary data.</text>
</comment>
<reference evidence="1 2" key="1">
    <citation type="submission" date="2018-12" db="EMBL/GenBank/DDBJ databases">
        <title>The genome sequences of strain 502.</title>
        <authorList>
            <person name="Gao J."/>
            <person name="Sun J."/>
        </authorList>
    </citation>
    <scope>NUCLEOTIDE SEQUENCE [LARGE SCALE GENOMIC DNA]</scope>
    <source>
        <strain evidence="1 2">502</strain>
    </source>
</reference>
<accession>A0ABX9ZXM2</accession>
<keyword evidence="2" id="KW-1185">Reference proteome</keyword>
<evidence type="ECO:0000313" key="1">
    <source>
        <dbReference type="EMBL" id="RSZ28798.1"/>
    </source>
</evidence>
<evidence type="ECO:0000313" key="2">
    <source>
        <dbReference type="Proteomes" id="UP000271137"/>
    </source>
</evidence>
<dbReference type="RefSeq" id="WP_125967095.1">
    <property type="nucleotide sequence ID" value="NZ_RXFQ01000033.1"/>
</dbReference>
<proteinExistence type="predicted"/>
<protein>
    <recommendedName>
        <fullName evidence="3">Transglycosylase SLT domain-containing protein</fullName>
    </recommendedName>
</protein>
<dbReference type="EMBL" id="RXFQ01000033">
    <property type="protein sequence ID" value="RSZ28798.1"/>
    <property type="molecule type" value="Genomic_DNA"/>
</dbReference>
<sequence length="174" mass="19645">MPQPLKFYEMFNLTGQRIRNEPSDLIGEKYNQELFIAIFWEETFFRNMVQDSGWDAGRAVGFGQVQWALVNKLMGTHYQQPKQAVLADDELSVDVAIKAILETDRMTKGNKLAALKRYAGGKTPPWMATSDALKKIPEIGNYWEISETDAAKNKGAIVAALELTRKDAIISKLF</sequence>
<name>A0ABX9ZXM2_9BURK</name>
<gene>
    <name evidence="1" type="ORF">EJO66_31115</name>
</gene>